<proteinExistence type="predicted"/>
<dbReference type="AlphaFoldDB" id="A0A8S3IVJ1"/>
<keyword evidence="1" id="KW-0343">GTPase activation</keyword>
<comment type="caution">
    <text evidence="3">The sequence shown here is derived from an EMBL/GenBank/DDBJ whole genome shotgun (WGS) entry which is preliminary data.</text>
</comment>
<dbReference type="EMBL" id="CAJOBI010336669">
    <property type="protein sequence ID" value="CAF5206902.1"/>
    <property type="molecule type" value="Genomic_DNA"/>
</dbReference>
<evidence type="ECO:0000259" key="2">
    <source>
        <dbReference type="PROSITE" id="PS50086"/>
    </source>
</evidence>
<dbReference type="InterPro" id="IPR035969">
    <property type="entry name" value="Rab-GAP_TBC_sf"/>
</dbReference>
<feature type="domain" description="Rab-GAP TBC" evidence="2">
    <location>
        <begin position="1"/>
        <end position="32"/>
    </location>
</feature>
<accession>A0A8S3IVJ1</accession>
<dbReference type="GO" id="GO:0005096">
    <property type="term" value="F:GTPase activator activity"/>
    <property type="evidence" value="ECO:0007669"/>
    <property type="project" value="UniProtKB-KW"/>
</dbReference>
<dbReference type="PROSITE" id="PS50086">
    <property type="entry name" value="TBC_RABGAP"/>
    <property type="match status" value="1"/>
</dbReference>
<gene>
    <name evidence="3" type="ORF">SMN809_LOCUS77175</name>
</gene>
<dbReference type="Proteomes" id="UP000676336">
    <property type="component" value="Unassembled WGS sequence"/>
</dbReference>
<evidence type="ECO:0000313" key="3">
    <source>
        <dbReference type="EMBL" id="CAF5206902.1"/>
    </source>
</evidence>
<dbReference type="PANTHER" id="PTHR22957">
    <property type="entry name" value="TBC1 DOMAIN FAMILY MEMBER GTPASE-ACTIVATING PROTEIN"/>
    <property type="match status" value="1"/>
</dbReference>
<reference evidence="3" key="1">
    <citation type="submission" date="2021-02" db="EMBL/GenBank/DDBJ databases">
        <authorList>
            <person name="Nowell W R."/>
        </authorList>
    </citation>
    <scope>NUCLEOTIDE SEQUENCE</scope>
</reference>
<evidence type="ECO:0000256" key="1">
    <source>
        <dbReference type="ARBA" id="ARBA00022468"/>
    </source>
</evidence>
<dbReference type="SUPFAM" id="SSF47923">
    <property type="entry name" value="Ypt/Rab-GAP domain of gyp1p"/>
    <property type="match status" value="1"/>
</dbReference>
<dbReference type="Gene3D" id="1.10.472.80">
    <property type="entry name" value="Ypt/Rab-GAP domain of gyp1p, domain 3"/>
    <property type="match status" value="1"/>
</dbReference>
<evidence type="ECO:0000313" key="4">
    <source>
        <dbReference type="Proteomes" id="UP000676336"/>
    </source>
</evidence>
<dbReference type="InterPro" id="IPR000195">
    <property type="entry name" value="Rab-GAP-TBC_dom"/>
</dbReference>
<organism evidence="3 4">
    <name type="scientific">Rotaria magnacalcarata</name>
    <dbReference type="NCBI Taxonomy" id="392030"/>
    <lineage>
        <taxon>Eukaryota</taxon>
        <taxon>Metazoa</taxon>
        <taxon>Spiralia</taxon>
        <taxon>Gnathifera</taxon>
        <taxon>Rotifera</taxon>
        <taxon>Eurotatoria</taxon>
        <taxon>Bdelloidea</taxon>
        <taxon>Philodinida</taxon>
        <taxon>Philodinidae</taxon>
        <taxon>Rotaria</taxon>
    </lineage>
</organism>
<sequence length="123" mass="14587">MYFFFRWMLICFKREFSFDDVMYLWEVIWTDHICHNFELLICLSILISQKTVIMESKFGFTEILKYINDLSYKVPLQPLLKQAEGLFILLKLCNETKGLPPSISAMIFPDINKDSKDTIKDDT</sequence>
<protein>
    <recommendedName>
        <fullName evidence="2">Rab-GAP TBC domain-containing protein</fullName>
    </recommendedName>
</protein>
<name>A0A8S3IVJ1_9BILA</name>
<dbReference type="PANTHER" id="PTHR22957:SF645">
    <property type="entry name" value="LD27216P"/>
    <property type="match status" value="1"/>
</dbReference>